<dbReference type="Gene3D" id="1.10.486.10">
    <property type="entry name" value="PCRA, domain 4"/>
    <property type="match status" value="1"/>
</dbReference>
<dbReference type="HAMAP" id="MF_01485">
    <property type="entry name" value="RecB"/>
    <property type="match status" value="1"/>
</dbReference>
<dbReference type="GO" id="GO:0005524">
    <property type="term" value="F:ATP binding"/>
    <property type="evidence" value="ECO:0007669"/>
    <property type="project" value="UniProtKB-UniRule"/>
</dbReference>
<comment type="caution">
    <text evidence="19">The sequence shown here is derived from an EMBL/GenBank/DDBJ whole genome shotgun (WGS) entry which is preliminary data.</text>
</comment>
<dbReference type="SUPFAM" id="SSF52980">
    <property type="entry name" value="Restriction endonuclease-like"/>
    <property type="match status" value="1"/>
</dbReference>
<evidence type="ECO:0000256" key="12">
    <source>
        <dbReference type="ARBA" id="ARBA00023235"/>
    </source>
</evidence>
<dbReference type="RefSeq" id="WP_107289372.1">
    <property type="nucleotide sequence ID" value="NZ_PYNF01000003.1"/>
</dbReference>
<keyword evidence="5 15" id="KW-0378">Hydrolase</keyword>
<dbReference type="GO" id="GO:0016887">
    <property type="term" value="F:ATP hydrolysis activity"/>
    <property type="evidence" value="ECO:0007669"/>
    <property type="project" value="RHEA"/>
</dbReference>
<comment type="similarity">
    <text evidence="15">Belongs to the helicase family. UvrD subfamily.</text>
</comment>
<dbReference type="InterPro" id="IPR014016">
    <property type="entry name" value="UvrD-like_ATP-bd"/>
</dbReference>
<evidence type="ECO:0000256" key="5">
    <source>
        <dbReference type="ARBA" id="ARBA00022801"/>
    </source>
</evidence>
<dbReference type="GO" id="GO:0043138">
    <property type="term" value="F:3'-5' DNA helicase activity"/>
    <property type="evidence" value="ECO:0007669"/>
    <property type="project" value="UniProtKB-UniRule"/>
</dbReference>
<dbReference type="EC" id="3.1.11.5" evidence="15"/>
<keyword evidence="6 15" id="KW-0347">Helicase</keyword>
<accession>A0A2T3KM14</accession>
<evidence type="ECO:0000256" key="3">
    <source>
        <dbReference type="ARBA" id="ARBA00022741"/>
    </source>
</evidence>
<comment type="subunit">
    <text evidence="15">Heterotrimer of RecB, RecC and RecD. All subunits contribute to DNA-binding. Interacts with RecA.</text>
</comment>
<feature type="region of interest" description="DNA-binding and helicase activity, interacts with RecC" evidence="15">
    <location>
        <begin position="1"/>
        <end position="890"/>
    </location>
</feature>
<feature type="binding site" evidence="15">
    <location>
        <position position="1110"/>
    </location>
    <ligand>
        <name>Mg(2+)</name>
        <dbReference type="ChEBI" id="CHEBI:18420"/>
    </ligand>
</feature>
<dbReference type="GO" id="GO:0000724">
    <property type="term" value="P:double-strand break repair via homologous recombination"/>
    <property type="evidence" value="ECO:0007669"/>
    <property type="project" value="UniProtKB-UniRule"/>
</dbReference>
<evidence type="ECO:0000256" key="9">
    <source>
        <dbReference type="ARBA" id="ARBA00022842"/>
    </source>
</evidence>
<evidence type="ECO:0000256" key="13">
    <source>
        <dbReference type="ARBA" id="ARBA00034617"/>
    </source>
</evidence>
<keyword evidence="9 15" id="KW-0460">Magnesium</keyword>
<dbReference type="Gene3D" id="3.90.320.10">
    <property type="match status" value="1"/>
</dbReference>
<keyword evidence="1 15" id="KW-0540">Nuclease</keyword>
<evidence type="ECO:0000256" key="4">
    <source>
        <dbReference type="ARBA" id="ARBA00022763"/>
    </source>
</evidence>
<evidence type="ECO:0000256" key="1">
    <source>
        <dbReference type="ARBA" id="ARBA00022722"/>
    </source>
</evidence>
<feature type="binding site" evidence="15">
    <location>
        <position position="983"/>
    </location>
    <ligand>
        <name>Mg(2+)</name>
        <dbReference type="ChEBI" id="CHEBI:18420"/>
    </ligand>
</feature>
<dbReference type="GO" id="GO:0003677">
    <property type="term" value="F:DNA binding"/>
    <property type="evidence" value="ECO:0007669"/>
    <property type="project" value="UniProtKB-UniRule"/>
</dbReference>
<evidence type="ECO:0000256" key="16">
    <source>
        <dbReference type="PROSITE-ProRule" id="PRU00560"/>
    </source>
</evidence>
<reference evidence="19 20" key="1">
    <citation type="submission" date="2018-01" db="EMBL/GenBank/DDBJ databases">
        <title>Whole genome sequencing of Histamine producing bacteria.</title>
        <authorList>
            <person name="Butler K."/>
        </authorList>
    </citation>
    <scope>NUCLEOTIDE SEQUENCE [LARGE SCALE GENOMIC DNA]</scope>
    <source>
        <strain evidence="19 20">FS-7.2</strain>
    </source>
</reference>
<feature type="domain" description="UvrD-like helicase ATP-binding" evidence="17">
    <location>
        <begin position="7"/>
        <end position="466"/>
    </location>
</feature>
<dbReference type="Gene3D" id="3.40.50.300">
    <property type="entry name" value="P-loop containing nucleotide triphosphate hydrolases"/>
    <property type="match status" value="2"/>
</dbReference>
<dbReference type="InterPro" id="IPR027417">
    <property type="entry name" value="P-loop_NTPase"/>
</dbReference>
<evidence type="ECO:0000256" key="7">
    <source>
        <dbReference type="ARBA" id="ARBA00022839"/>
    </source>
</evidence>
<evidence type="ECO:0000256" key="2">
    <source>
        <dbReference type="ARBA" id="ARBA00022723"/>
    </source>
</evidence>
<dbReference type="PROSITE" id="PS51217">
    <property type="entry name" value="UVRD_HELICASE_CTER"/>
    <property type="match status" value="1"/>
</dbReference>
<dbReference type="GO" id="GO:0009338">
    <property type="term" value="C:exodeoxyribonuclease V complex"/>
    <property type="evidence" value="ECO:0007669"/>
    <property type="project" value="TreeGrafter"/>
</dbReference>
<keyword evidence="8 15" id="KW-0067">ATP-binding</keyword>
<evidence type="ECO:0000313" key="20">
    <source>
        <dbReference type="Proteomes" id="UP000241426"/>
    </source>
</evidence>
<feature type="binding site" evidence="15">
    <location>
        <position position="1097"/>
    </location>
    <ligand>
        <name>Mg(2+)</name>
        <dbReference type="ChEBI" id="CHEBI:18420"/>
    </ligand>
</feature>
<keyword evidence="4 15" id="KW-0227">DNA damage</keyword>
<feature type="region of interest" description="Nuclease activity, interacts with RecD and RecA" evidence="15">
    <location>
        <begin position="927"/>
        <end position="1207"/>
    </location>
</feature>
<evidence type="ECO:0000256" key="6">
    <source>
        <dbReference type="ARBA" id="ARBA00022806"/>
    </source>
</evidence>
<feature type="domain" description="UvrD-like helicase C-terminal" evidence="18">
    <location>
        <begin position="496"/>
        <end position="761"/>
    </location>
</feature>
<keyword evidence="11 15" id="KW-0234">DNA repair</keyword>
<evidence type="ECO:0000256" key="15">
    <source>
        <dbReference type="HAMAP-Rule" id="MF_01485"/>
    </source>
</evidence>
<dbReference type="InterPro" id="IPR011604">
    <property type="entry name" value="PDDEXK-like_dom_sf"/>
</dbReference>
<comment type="cofactor">
    <cofactor evidence="15">
        <name>Mg(2+)</name>
        <dbReference type="ChEBI" id="CHEBI:18420"/>
    </cofactor>
    <text evidence="15">Binds 1 Mg(2+) ion per subunit.</text>
</comment>
<dbReference type="GO" id="GO:0008854">
    <property type="term" value="F:exodeoxyribonuclease V activity"/>
    <property type="evidence" value="ECO:0007669"/>
    <property type="project" value="UniProtKB-EC"/>
</dbReference>
<evidence type="ECO:0000256" key="10">
    <source>
        <dbReference type="ARBA" id="ARBA00023125"/>
    </source>
</evidence>
<comment type="catalytic activity">
    <reaction evidence="14 15">
        <text>ATP + H2O = ADP + phosphate + H(+)</text>
        <dbReference type="Rhea" id="RHEA:13065"/>
        <dbReference type="ChEBI" id="CHEBI:15377"/>
        <dbReference type="ChEBI" id="CHEBI:15378"/>
        <dbReference type="ChEBI" id="CHEBI:30616"/>
        <dbReference type="ChEBI" id="CHEBI:43474"/>
        <dbReference type="ChEBI" id="CHEBI:456216"/>
        <dbReference type="EC" id="5.6.2.4"/>
    </reaction>
</comment>
<comment type="miscellaneous">
    <text evidence="15">In the RecBCD complex, RecB has a slow 3'-5' helicase, an exonuclease activity and loads RecA onto ssDNA, RecD has a fast 5'-3' helicase activity, while RecC stimulates the ATPase and processivity of the RecB helicase and contributes to recognition of the Chi site.</text>
</comment>
<feature type="active site" description="For nuclease activity" evidence="15">
    <location>
        <position position="1110"/>
    </location>
</feature>
<comment type="function">
    <text evidence="15">A helicase/nuclease that prepares dsDNA breaks (DSB) for recombinational DNA repair. Binds to DSBs and unwinds DNA via a highly rapid and processive ATP-dependent bidirectional helicase activity. Unwinds dsDNA until it encounters a Chi (crossover hotspot instigator) sequence from the 3' direction. Cuts ssDNA a few nucleotides 3' to the Chi site. The properties and activities of the enzyme are changed at Chi. The Chi-altered holoenzyme produces a long 3'-ssDNA overhang and facilitates RecA-binding to the ssDNA for homologous DNA recombination and repair. Holoenzyme degrades any linearized DNA that is unable to undergo homologous recombination. In the holoenzyme this subunit contributes ATPase, 3'-5' helicase, exonuclease activity and loads RecA onto ssDNA.</text>
</comment>
<dbReference type="EC" id="5.6.2.4" evidence="15"/>
<proteinExistence type="inferred from homology"/>
<evidence type="ECO:0000313" key="19">
    <source>
        <dbReference type="EMBL" id="PSV00742.1"/>
    </source>
</evidence>
<dbReference type="CDD" id="cd22352">
    <property type="entry name" value="RecB_C-like"/>
    <property type="match status" value="1"/>
</dbReference>
<evidence type="ECO:0000256" key="14">
    <source>
        <dbReference type="ARBA" id="ARBA00048988"/>
    </source>
</evidence>
<dbReference type="PROSITE" id="PS51198">
    <property type="entry name" value="UVRD_HELICASE_ATP_BIND"/>
    <property type="match status" value="1"/>
</dbReference>
<keyword evidence="10 15" id="KW-0238">DNA-binding</keyword>
<feature type="binding site" evidence="16">
    <location>
        <begin position="28"/>
        <end position="35"/>
    </location>
    <ligand>
        <name>ATP</name>
        <dbReference type="ChEBI" id="CHEBI:30616"/>
    </ligand>
</feature>
<name>A0A2T3KM14_9GAMM</name>
<evidence type="ECO:0000256" key="8">
    <source>
        <dbReference type="ARBA" id="ARBA00022840"/>
    </source>
</evidence>
<dbReference type="InterPro" id="IPR011335">
    <property type="entry name" value="Restrct_endonuc-II-like"/>
</dbReference>
<keyword evidence="2 15" id="KW-0479">Metal-binding</keyword>
<dbReference type="NCBIfam" id="TIGR00609">
    <property type="entry name" value="recB"/>
    <property type="match status" value="1"/>
</dbReference>
<protein>
    <recommendedName>
        <fullName evidence="15">RecBCD enzyme subunit RecB</fullName>
        <ecNumber evidence="15">3.1.11.5</ecNumber>
        <ecNumber evidence="15">5.6.2.4</ecNumber>
    </recommendedName>
    <alternativeName>
        <fullName evidence="15">DNA 3'-5' helicase subunit RecB</fullName>
    </alternativeName>
    <alternativeName>
        <fullName evidence="15">Exonuclease V subunit RecB</fullName>
        <shortName evidence="15">ExoV subunit RecB</shortName>
    </alternativeName>
    <alternativeName>
        <fullName evidence="15">Helicase/nuclease RecBCD subunit RecB</fullName>
    </alternativeName>
</protein>
<comment type="catalytic activity">
    <reaction evidence="15">
        <text>Exonucleolytic cleavage (in the presence of ATP) in either 5'- to 3'- or 3'- to 5'-direction to yield 5'-phosphooligonucleotides.</text>
        <dbReference type="EC" id="3.1.11.5"/>
    </reaction>
</comment>
<evidence type="ECO:0000256" key="11">
    <source>
        <dbReference type="ARBA" id="ARBA00023204"/>
    </source>
</evidence>
<dbReference type="PANTHER" id="PTHR11070">
    <property type="entry name" value="UVRD / RECB / PCRA DNA HELICASE FAMILY MEMBER"/>
    <property type="match status" value="1"/>
</dbReference>
<dbReference type="Proteomes" id="UP000241426">
    <property type="component" value="Unassembled WGS sequence"/>
</dbReference>
<dbReference type="InterPro" id="IPR000212">
    <property type="entry name" value="DNA_helicase_UvrD/REP"/>
</dbReference>
<comment type="domain">
    <text evidence="15">The N-terminal DNA-binding domain is a ssDNA-dependent ATPase and has ATP-dependent 3'-5' helicase function. This domain interacts with RecC.</text>
</comment>
<dbReference type="AlphaFoldDB" id="A0A2T3KM14"/>
<gene>
    <name evidence="15 19" type="primary">recB</name>
    <name evidence="19" type="ORF">C9J27_06260</name>
</gene>
<organism evidence="19 20">
    <name type="scientific">Photobacterium kishitanii</name>
    <dbReference type="NCBI Taxonomy" id="318456"/>
    <lineage>
        <taxon>Bacteria</taxon>
        <taxon>Pseudomonadati</taxon>
        <taxon>Pseudomonadota</taxon>
        <taxon>Gammaproteobacteria</taxon>
        <taxon>Vibrionales</taxon>
        <taxon>Vibrionaceae</taxon>
        <taxon>Photobacterium</taxon>
    </lineage>
</organism>
<dbReference type="Gene3D" id="1.10.3170.10">
    <property type="entry name" value="Recbcd, chain B, domain 2"/>
    <property type="match status" value="1"/>
</dbReference>
<dbReference type="Pfam" id="PF00580">
    <property type="entry name" value="UvrD-helicase"/>
    <property type="match status" value="1"/>
</dbReference>
<comment type="domain">
    <text evidence="15">The C-terminal domain has nuclease activity and interacts with RecD. It interacts with RecA, facilitating its loading onto ssDNA.</text>
</comment>
<evidence type="ECO:0000259" key="17">
    <source>
        <dbReference type="PROSITE" id="PS51198"/>
    </source>
</evidence>
<dbReference type="SUPFAM" id="SSF52540">
    <property type="entry name" value="P-loop containing nucleoside triphosphate hydrolases"/>
    <property type="match status" value="1"/>
</dbReference>
<dbReference type="InterPro" id="IPR004586">
    <property type="entry name" value="RecB"/>
</dbReference>
<sequence>MTTREAEKQPIELNPLTFPLYGERLIEASAGTGKTFTIASLYIRLLLGHGSCETRNEAPLPVDKILVVTFTEAATGELRDRIRQRIIDTRLAFLKGYSHDPITSEILKQFQGNEKECCDILLQAERQMDESAIYTIHGFCQRMLTQNAFESGSSFENKFLIDDSKINELVVANYWRKVFYDLPKDISKMIAKKWGTPTALLRDVKSFLTGNQISILNASTEDLTGTEGITAKHKKNLDRIKKLKEECKEGMESLIAAIMATKINKRSFTAKSVLNWTTQIQVWSEEETVDYSFPPCIEKFTKTFLEEKTNGEIAQHPLINEFQDLFDHKPTIFGHIISDAITQCRDLLQFEKDRRQLIAFDDLLTKLSAALKNDGTGKVLASIIRELYPIAMIDEFQDTDPLQYDIFRRIYSYKCRDQETNKFGIFMIGDPKQAIYAFRGADIFTYITAKRFVESHYTLGTNWRSSAEMVKSVNAIFGNSSNPFIYEGDISFTPTKSAPNADQRGWSLDNKKMPAFNITWKDSGTNAAKDDYYNTSAFTAAVQIKEILSSNAAYLTNKGDKRKIQASDIAILVRTGDEAAVIKSALSTFGVQSVYLSGRGSVFDTLEAKDILHILNAVLSPDDDYKIKTALSTSLLNLSAFELMELEKNEHQWESIGFEFLNYKKTFERKGIQAMLNNLMFARNVPETLLACENGERRLTNILHISEQLQEQFQQLGNTHAVIRWLKECIESPNSQNEEEQLRLESDNSLVQIVTIHKSKGLEYNIVFLPFVCAFRAAKKALFHDESSGKAFLDPDSGFSALAKADKERLAEDVRLLYVALTRAVYGCYIGIAPLQDGNKTRAPSTMGKTAFGRLVCEDKTSIDLADYEKIIASFSEKFPNFGLTPFIHPEDIHDLESLIKAPLSIQNSKETPCEARVYSTNSIVTNWYVTSYSNLVQQGHSHSTYEPEVSFEKEENDKEDDEEEKLTIFSFYKGAKPGTFLHTIFEDIDFCKDVYSEETTSVITRLLKVEGYEEEWLPIIQEMVSNVLNRPLDNSGIKLCEIPANHRITEMEFMLPIQDLKAWRLSRLIEKHDDMSKGLPTLEFSDVSGMLKGFIDLTFCANSKFYVLDWKSNHLGESPECYTQDAIKESMRDHRYELQYQLYSLALHRYLKHKLPDYDYNKHFGGVFYVYLRGVELDGGNGLFSAKPSEAFLNDLESYIDGTYKS</sequence>
<dbReference type="PANTHER" id="PTHR11070:SF23">
    <property type="entry name" value="RECBCD ENZYME SUBUNIT RECB"/>
    <property type="match status" value="1"/>
</dbReference>
<keyword evidence="3 15" id="KW-0547">Nucleotide-binding</keyword>
<evidence type="ECO:0000259" key="18">
    <source>
        <dbReference type="PROSITE" id="PS51217"/>
    </source>
</evidence>
<dbReference type="EMBL" id="PYNF01000003">
    <property type="protein sequence ID" value="PSV00742.1"/>
    <property type="molecule type" value="Genomic_DNA"/>
</dbReference>
<dbReference type="GO" id="GO:0000287">
    <property type="term" value="F:magnesium ion binding"/>
    <property type="evidence" value="ECO:0007669"/>
    <property type="project" value="UniProtKB-UniRule"/>
</dbReference>
<keyword evidence="7 15" id="KW-0269">Exonuclease</keyword>
<dbReference type="GO" id="GO:0005829">
    <property type="term" value="C:cytosol"/>
    <property type="evidence" value="ECO:0007669"/>
    <property type="project" value="TreeGrafter"/>
</dbReference>
<comment type="catalytic activity">
    <reaction evidence="13 15">
        <text>Couples ATP hydrolysis with the unwinding of duplex DNA by translocating in the 3'-5' direction.</text>
        <dbReference type="EC" id="5.6.2.4"/>
    </reaction>
</comment>
<dbReference type="Pfam" id="PF13361">
    <property type="entry name" value="UvrD_C"/>
    <property type="match status" value="1"/>
</dbReference>
<dbReference type="InterPro" id="IPR014017">
    <property type="entry name" value="DNA_helicase_UvrD-like_C"/>
</dbReference>
<keyword evidence="12 15" id="KW-0413">Isomerase</keyword>